<evidence type="ECO:0000313" key="1">
    <source>
        <dbReference type="EMBL" id="MBU9762725.1"/>
    </source>
</evidence>
<dbReference type="InterPro" id="IPR008183">
    <property type="entry name" value="Aldose_1/G6P_1-epimerase"/>
</dbReference>
<dbReference type="Pfam" id="PF01263">
    <property type="entry name" value="Aldose_epim"/>
    <property type="match status" value="1"/>
</dbReference>
<name>A0ABS6KGR2_9MYCO</name>
<dbReference type="RefSeq" id="WP_217154686.1">
    <property type="nucleotide sequence ID" value="NZ_VOMB01000002.1"/>
</dbReference>
<keyword evidence="2" id="KW-1185">Reference proteome</keyword>
<dbReference type="Proteomes" id="UP000812982">
    <property type="component" value="Unassembled WGS sequence"/>
</dbReference>
<gene>
    <name evidence="1" type="ORF">FR943_02505</name>
</gene>
<proteinExistence type="predicted"/>
<reference evidence="1 2" key="1">
    <citation type="journal article" date="2021" name="Sci. Rep.">
        <title>Phenotypic and genomic hallmarks of a novel, potentially pathogenic rapidly growing Mycobacterium species related to the Mycobacterium fortuitum complex.</title>
        <authorList>
            <person name="Gharbi R."/>
            <person name="Khanna V."/>
            <person name="Frigui W."/>
            <person name="Mhenni B."/>
            <person name="Brosch R."/>
            <person name="Mardassi H."/>
        </authorList>
    </citation>
    <scope>NUCLEOTIDE SEQUENCE [LARGE SCALE GENOMIC DNA]</scope>
    <source>
        <strain evidence="1 2">TNTM28</strain>
    </source>
</reference>
<dbReference type="EMBL" id="VOMB01000002">
    <property type="protein sequence ID" value="MBU9762725.1"/>
    <property type="molecule type" value="Genomic_DNA"/>
</dbReference>
<comment type="caution">
    <text evidence="1">The sequence shown here is derived from an EMBL/GenBank/DDBJ whole genome shotgun (WGS) entry which is preliminary data.</text>
</comment>
<organism evidence="1 2">
    <name type="scientific">[Mycobacterium] fortunisiensis</name>
    <dbReference type="NCBI Taxonomy" id="2600579"/>
    <lineage>
        <taxon>Bacteria</taxon>
        <taxon>Bacillati</taxon>
        <taxon>Actinomycetota</taxon>
        <taxon>Actinomycetes</taxon>
        <taxon>Mycobacteriales</taxon>
        <taxon>Mycobacteriaceae</taxon>
        <taxon>Mycolicibacterium</taxon>
    </lineage>
</organism>
<evidence type="ECO:0000313" key="2">
    <source>
        <dbReference type="Proteomes" id="UP000812982"/>
    </source>
</evidence>
<accession>A0ABS6KGR2</accession>
<protein>
    <submittedName>
        <fullName evidence="1">Aldose 1-epimerase</fullName>
    </submittedName>
</protein>
<sequence>MADLEPVTLQDPSSSLRASYVPGAGMICTSLADNSIEYVGQRRGLQAYVSDGKTMGIPILYPWANRLSANEYRVADTEVTVIPGTHGVRADAHGAPIHGVLAASPDWQVTERTDNALVAQLDWDSDQARLATFPFPHRLTVTVTLEDRALTVATAVAPTRDSSVPLCYGYHPYLTIPGVPRQDWQLHTPTMRHLPVDDRGLPTGEAQPWPGGTMRLGSTELDDGFDDVSTGAVFTLSGGPHRIEVAFEQGYGAAQLFAPAGDSVVGIEPMTAPTDALRHGNYKMAAPGSPETATFSISVV</sequence>
<dbReference type="CDD" id="cd01081">
    <property type="entry name" value="Aldose_epim"/>
    <property type="match status" value="1"/>
</dbReference>